<dbReference type="PhylomeDB" id="Q0IG59"/>
<name>Q0IG59_AEDAE</name>
<dbReference type="Proteomes" id="UP000682892">
    <property type="component" value="Chromosome 2"/>
</dbReference>
<proteinExistence type="predicted"/>
<evidence type="ECO:0000313" key="2">
    <source>
        <dbReference type="Proteomes" id="UP000682892"/>
    </source>
</evidence>
<reference evidence="1" key="2">
    <citation type="journal article" date="2007" name="Science">
        <title>Genome sequence of Aedes aegypti, a major arbovirus vector.</title>
        <authorList>
            <person name="Nene V."/>
            <person name="Wortman J.R."/>
            <person name="Lawson D."/>
            <person name="Haas B."/>
            <person name="Kodira C."/>
            <person name="Tu Z.J."/>
            <person name="Loftus B."/>
            <person name="Xi Z."/>
            <person name="Megy K."/>
            <person name="Grabherr M."/>
            <person name="Ren Q."/>
            <person name="Zdobnov E.M."/>
            <person name="Lobo N.F."/>
            <person name="Campbell K.S."/>
            <person name="Brown S.E."/>
            <person name="Bonaldo M.F."/>
            <person name="Zhu J."/>
            <person name="Sinkins S.P."/>
            <person name="Hogenkamp D.G."/>
            <person name="Amedeo P."/>
            <person name="Arensburger P."/>
            <person name="Atkinson P.W."/>
            <person name="Bidwell S."/>
            <person name="Biedler J."/>
            <person name="Birney E."/>
            <person name="Bruggner R.V."/>
            <person name="Costas J."/>
            <person name="Coy M.R."/>
            <person name="Crabtree J."/>
            <person name="Crawford M."/>
            <person name="Debruyn B."/>
            <person name="Decaprio D."/>
            <person name="Eiglmeier K."/>
            <person name="Eisenstadt E."/>
            <person name="El-Dorry H."/>
            <person name="Gelbart W.M."/>
            <person name="Gomes S.L."/>
            <person name="Hammond M."/>
            <person name="Hannick L.I."/>
            <person name="Hogan J.R."/>
            <person name="Holmes M.H."/>
            <person name="Jaffe D."/>
            <person name="Johnston J.S."/>
            <person name="Kennedy R.C."/>
            <person name="Koo H."/>
            <person name="Kravitz S."/>
            <person name="Kriventseva E.V."/>
            <person name="Kulp D."/>
            <person name="Labutti K."/>
            <person name="Lee E."/>
            <person name="Li S."/>
            <person name="Lovin D.D."/>
            <person name="Mao C."/>
            <person name="Mauceli E."/>
            <person name="Menck C.F."/>
            <person name="Miller J.R."/>
            <person name="Montgomery P."/>
            <person name="Mori A."/>
            <person name="Nascimento A.L."/>
            <person name="Naveira H.F."/>
            <person name="Nusbaum C."/>
            <person name="O'leary S."/>
            <person name="Orvis J."/>
            <person name="Pertea M."/>
            <person name="Quesneville H."/>
            <person name="Reidenbach K.R."/>
            <person name="Rogers Y.H."/>
            <person name="Roth C.W."/>
            <person name="Schneider J.R."/>
            <person name="Schatz M."/>
            <person name="Shumway M."/>
            <person name="Stanke M."/>
            <person name="Stinson E.O."/>
            <person name="Tubio J.M."/>
            <person name="Vanzee J.P."/>
            <person name="Verjovski-Almeida S."/>
            <person name="Werner D."/>
            <person name="White O."/>
            <person name="Wyder S."/>
            <person name="Zeng Q."/>
            <person name="Zhao Q."/>
            <person name="Zhao Y."/>
            <person name="Hill C.A."/>
            <person name="Raikhel A.S."/>
            <person name="Soares M.B."/>
            <person name="Knudson D.L."/>
            <person name="Lee N.H."/>
            <person name="Galagan J."/>
            <person name="Salzberg S.L."/>
            <person name="Paulsen I.T."/>
            <person name="Dimopoulos G."/>
            <person name="Collins F.H."/>
            <person name="Birren B."/>
            <person name="Fraser-Liggett C.M."/>
            <person name="Severson D.W."/>
        </authorList>
    </citation>
    <scope>NUCLEOTIDE SEQUENCE [LARGE SCALE GENOMIC DNA]</scope>
    <source>
        <strain evidence="1">Liverpool</strain>
    </source>
</reference>
<accession>Q0IG59</accession>
<gene>
    <name evidence="1" type="ORF">AaeL_AAEL003072</name>
</gene>
<dbReference type="HOGENOM" id="CLU_2160467_0_0_1"/>
<protein>
    <submittedName>
        <fullName evidence="1">AAEL003072-PA</fullName>
    </submittedName>
</protein>
<dbReference type="EMBL" id="CH477261">
    <property type="protein sequence ID" value="EAT45698.1"/>
    <property type="molecule type" value="Genomic_DNA"/>
</dbReference>
<reference evidence="1" key="3">
    <citation type="submission" date="2012-09" db="EMBL/GenBank/DDBJ databases">
        <authorList>
            <consortium name="VectorBase"/>
        </authorList>
    </citation>
    <scope>NUCLEOTIDE SEQUENCE</scope>
    <source>
        <strain evidence="1">Liverpool</strain>
    </source>
</reference>
<dbReference type="AlphaFoldDB" id="Q0IG59"/>
<dbReference type="PaxDb" id="7159-AAEL003072-PA"/>
<evidence type="ECO:0000313" key="1">
    <source>
        <dbReference type="EMBL" id="EAT45698.1"/>
    </source>
</evidence>
<reference evidence="1" key="1">
    <citation type="submission" date="2005-10" db="EMBL/GenBank/DDBJ databases">
        <authorList>
            <person name="Loftus B.J."/>
            <person name="Nene V.M."/>
            <person name="Hannick L.I."/>
            <person name="Bidwell S."/>
            <person name="Haas B."/>
            <person name="Amedeo P."/>
            <person name="Orvis J."/>
            <person name="Wortman J.R."/>
            <person name="White O.R."/>
            <person name="Salzberg S."/>
            <person name="Shumway M."/>
            <person name="Koo H."/>
            <person name="Zhao Y."/>
            <person name="Holmes M."/>
            <person name="Miller J."/>
            <person name="Schatz M."/>
            <person name="Pop M."/>
            <person name="Pai G."/>
            <person name="Utterback T."/>
            <person name="Rogers Y.-H."/>
            <person name="Kravitz S."/>
            <person name="Fraser C.M."/>
        </authorList>
    </citation>
    <scope>NUCLEOTIDE SEQUENCE</scope>
    <source>
        <strain evidence="1">Liverpool</strain>
    </source>
</reference>
<sequence>MLSGTMNSNWITVKREDGTACSMYVVFEASPPAMVEPSSYSGSTRSTVNTPRERASAVMFNDPFLYKSSKSYCWSFKAHRTNLAEPPSALILRSQMRLCASVTTVNREPST</sequence>
<organism evidence="1 2">
    <name type="scientific">Aedes aegypti</name>
    <name type="common">Yellowfever mosquito</name>
    <name type="synonym">Culex aegypti</name>
    <dbReference type="NCBI Taxonomy" id="7159"/>
    <lineage>
        <taxon>Eukaryota</taxon>
        <taxon>Metazoa</taxon>
        <taxon>Ecdysozoa</taxon>
        <taxon>Arthropoda</taxon>
        <taxon>Hexapoda</taxon>
        <taxon>Insecta</taxon>
        <taxon>Pterygota</taxon>
        <taxon>Neoptera</taxon>
        <taxon>Endopterygota</taxon>
        <taxon>Diptera</taxon>
        <taxon>Nematocera</taxon>
        <taxon>Culicoidea</taxon>
        <taxon>Culicidae</taxon>
        <taxon>Culicinae</taxon>
        <taxon>Aedini</taxon>
        <taxon>Aedes</taxon>
        <taxon>Stegomyia</taxon>
    </lineage>
</organism>